<keyword evidence="4" id="KW-1185">Reference proteome</keyword>
<protein>
    <submittedName>
        <fullName evidence="3">Virulence plasmid 28 protein</fullName>
    </submittedName>
</protein>
<evidence type="ECO:0000313" key="3">
    <source>
        <dbReference type="EMBL" id="QXI05069.1"/>
    </source>
</evidence>
<dbReference type="EMBL" id="CP077089">
    <property type="protein sequence ID" value="QXI05069.1"/>
    <property type="molecule type" value="Genomic_DNA"/>
</dbReference>
<reference evidence="3 4" key="2">
    <citation type="journal article" date="2021" name="Microorganisms">
        <title>The Ever-Expanding Pseudomonas Genus: Description of 43 New Species and Partition of the Pseudomonas putida Group.</title>
        <authorList>
            <person name="Girard L."/>
            <person name="Lood C."/>
            <person name="Hofte M."/>
            <person name="Vandamme P."/>
            <person name="Rokni-Zadeh H."/>
            <person name="van Noort V."/>
            <person name="Lavigne R."/>
            <person name="De Mot R."/>
        </authorList>
    </citation>
    <scope>NUCLEOTIDE SEQUENCE [LARGE SCALE GENOMIC DNA]</scope>
    <source>
        <strain evidence="3 4">ZA 5.3</strain>
    </source>
</reference>
<proteinExistence type="predicted"/>
<name>A0ABX8PUN4_9PSED</name>
<keyword evidence="1" id="KW-0843">Virulence</keyword>
<sequence length="1231" mass="136671">MADSRRPALQMFDQLFGDEQHAQNLGLDNLKTYLEQGGSIFPLVEKGVQGLVREQRLSPDDARRFLRGANSMATYLRRQFIEQTLTGDRNATTRSSSGLLSMVDGPTYQVLIGTDFAALCPPDALESLVSPIAYLIDLLRWIRDRIKPENQEEQYQLHNRRTDLLALEVDVNAVYQSVSSVDIIVAVLEQFIAANKPKPGQSTEDALIEARYPNGLPYYQHWVTIDAIAQSHDLSVGDFEHRVDLAYPYFLQPDARGTNTGPGFAHATRLGPYQRQLLTEARESYDQRKEFFDRHFGTNDLDSYQNLSQVEFLGERTKLSSTQIEALLSIRDAAPVRSANVKYPDETPETPETPEIPEIPEKPESERSGSVYINNNTAPAVRIDDESQFRHRLTADPDKELGFNRYDRINQMVRLANWTGLPFDQVDALLVAAIRAVEHGNPSDPAAASEMDISSGVVHALGLFQTLRERYECTAADFAGFIAELSIYGRGEALSLFDQIFNDRTDYREPLRLDNLTFPVMPAPGEVDLTISQLCRGLAIDPQTYYVLATTVARAHELTDTLTRSPAIISSFYRLVRLPRLLNITPVEGVLMLSVLGGIEWVDGLAGIPRIHTVAEGPPDVLELIEAMHSCVQWCAQSDLPVLWVLQHAVEPLAAEQPSEQDQQLFEQLRNLLPTALLSNGVFLMAGVPSAGVADWLEFLVSRADGLVPIVDAYGLVLPQWGTSEQYLDDVRGKIAWAVDSALGVVEEPLRLTLIDIMTGVVLQARDAQASLVKETLAVYAGVGVEQVLPILSWSNTTVHQLLQQVLEQTPVESEGASRKQHRNADVLLDLLAQVRWRSEVVSTLGLSAALLHEYLDYGHEAWLGQSNRHELTIRTLYYLTTLTRAFALSEQPSQKLLDNLRQVNDLSDLTGDAMRLVQQAAAIRLANFFGWSVQEVRECVDRIDPTNLKVLKNLSQLDLLMRVRELSIETGMDALTIFLIGSLPETIDKTAYAKAAELALLGATSERAPVAHVASDLNELVSITCDVVDDSDVVANKPGELATYRVTVKNAQGQPLSGIKVHWRASLGSIKTGATDTNGTLLVIYTPGKVMGTDTPMYWLDLFEPRYATSIDITFDRKTLTFPLAELSPTPLGVVPEGQEVELYALLEDFYGNRAYDSLVDWYWETVPPKKVDTATIRPRQGFTDQQGLTRVFVSSKTGGTFVFSVRSQSGDSESRFINAITFAGEAIPE</sequence>
<dbReference type="InterPro" id="IPR008964">
    <property type="entry name" value="Invasin/intimin_cell_adhesion"/>
</dbReference>
<feature type="region of interest" description="Disordered" evidence="2">
    <location>
        <begin position="341"/>
        <end position="371"/>
    </location>
</feature>
<evidence type="ECO:0000256" key="2">
    <source>
        <dbReference type="SAM" id="MobiDB-lite"/>
    </source>
</evidence>
<dbReference type="SUPFAM" id="SSF49373">
    <property type="entry name" value="Invasin/intimin cell-adhesion fragments"/>
    <property type="match status" value="1"/>
</dbReference>
<dbReference type="Gene3D" id="2.60.40.10">
    <property type="entry name" value="Immunoglobulins"/>
    <property type="match status" value="1"/>
</dbReference>
<dbReference type="Proteomes" id="UP000646386">
    <property type="component" value="Chromosome"/>
</dbReference>
<dbReference type="InterPro" id="IPR013783">
    <property type="entry name" value="Ig-like_fold"/>
</dbReference>
<reference evidence="3 4" key="1">
    <citation type="journal article" date="2020" name="Microorganisms">
        <title>Reliable Identification of Environmental Pseudomonas Isolates Using the rpoD Gene.</title>
        <authorList>
            <consortium name="The Broad Institute Genome Sequencing Platform"/>
            <person name="Girard L."/>
            <person name="Lood C."/>
            <person name="Rokni-Zadeh H."/>
            <person name="van Noort V."/>
            <person name="Lavigne R."/>
            <person name="De Mot R."/>
        </authorList>
    </citation>
    <scope>NUCLEOTIDE SEQUENCE [LARGE SCALE GENOMIC DNA]</scope>
    <source>
        <strain evidence="3 4">ZA 5.3</strain>
    </source>
</reference>
<dbReference type="InterPro" id="IPR018003">
    <property type="entry name" value="Insecticidal_toxin/plasmid_vir"/>
</dbReference>
<dbReference type="Pfam" id="PF03538">
    <property type="entry name" value="VRP1"/>
    <property type="match status" value="1"/>
</dbReference>
<organism evidence="3 4">
    <name type="scientific">Pseudomonas tensinigenes</name>
    <dbReference type="NCBI Taxonomy" id="2745511"/>
    <lineage>
        <taxon>Bacteria</taxon>
        <taxon>Pseudomonadati</taxon>
        <taxon>Pseudomonadota</taxon>
        <taxon>Gammaproteobacteria</taxon>
        <taxon>Pseudomonadales</taxon>
        <taxon>Pseudomonadaceae</taxon>
        <taxon>Pseudomonas</taxon>
    </lineage>
</organism>
<evidence type="ECO:0000256" key="1">
    <source>
        <dbReference type="ARBA" id="ARBA00023026"/>
    </source>
</evidence>
<dbReference type="RefSeq" id="WP_186616590.1">
    <property type="nucleotide sequence ID" value="NZ_CP077089.1"/>
</dbReference>
<accession>A0ABX8PUN4</accession>
<evidence type="ECO:0000313" key="4">
    <source>
        <dbReference type="Proteomes" id="UP000646386"/>
    </source>
</evidence>
<gene>
    <name evidence="3" type="ORF">HU718_024045</name>
</gene>